<reference evidence="4" key="1">
    <citation type="thesis" date="2021" institute="BYU ScholarsArchive" country="Provo, UT, USA">
        <title>Applications of and Algorithms for Genome Assembly and Genomic Analyses with an Emphasis on Marine Teleosts.</title>
        <authorList>
            <person name="Pickett B.D."/>
        </authorList>
    </citation>
    <scope>NUCLEOTIDE SEQUENCE</scope>
    <source>
        <strain evidence="4">HI-2016</strain>
    </source>
</reference>
<gene>
    <name evidence="4" type="ORF">JZ751_028566</name>
</gene>
<keyword evidence="5" id="KW-1185">Reference proteome</keyword>
<name>A0A8T2NB37_9TELE</name>
<dbReference type="Proteomes" id="UP000824540">
    <property type="component" value="Unassembled WGS sequence"/>
</dbReference>
<feature type="domain" description="Immunoglobulin V-set" evidence="3">
    <location>
        <begin position="38"/>
        <end position="136"/>
    </location>
</feature>
<evidence type="ECO:0000256" key="1">
    <source>
        <dbReference type="SAM" id="Phobius"/>
    </source>
</evidence>
<dbReference type="SUPFAM" id="SSF48726">
    <property type="entry name" value="Immunoglobulin"/>
    <property type="match status" value="1"/>
</dbReference>
<feature type="signal peptide" evidence="2">
    <location>
        <begin position="1"/>
        <end position="31"/>
    </location>
</feature>
<feature type="transmembrane region" description="Helical" evidence="1">
    <location>
        <begin position="144"/>
        <end position="168"/>
    </location>
</feature>
<feature type="chain" id="PRO_5035810266" description="Immunoglobulin V-set domain-containing protein" evidence="2">
    <location>
        <begin position="32"/>
        <end position="201"/>
    </location>
</feature>
<sequence>MWTLRTWSTHTTTILLFAALSIGPCCHLIQAITIETPEYSLIKSVQEDVLIAVEIACRGTPTIQWVFMSAQDKREVAVWQPGVYSNVSEYYEDRLQTHANGSITLSDLQLPDSGVYVVTVADSTGSSKDAAVILKVKEVLYEDLQYLSVFATVLGAIAGFLMLSMWLLDKVYRRVKSMMRQSYNLSEQRMFNPEDEFKILN</sequence>
<keyword evidence="2" id="KW-0732">Signal</keyword>
<dbReference type="InterPro" id="IPR036179">
    <property type="entry name" value="Ig-like_dom_sf"/>
</dbReference>
<dbReference type="Pfam" id="PF07686">
    <property type="entry name" value="V-set"/>
    <property type="match status" value="1"/>
</dbReference>
<comment type="caution">
    <text evidence="4">The sequence shown here is derived from an EMBL/GenBank/DDBJ whole genome shotgun (WGS) entry which is preliminary data.</text>
</comment>
<proteinExistence type="predicted"/>
<evidence type="ECO:0000259" key="3">
    <source>
        <dbReference type="Pfam" id="PF07686"/>
    </source>
</evidence>
<dbReference type="EMBL" id="JAFBMS010000085">
    <property type="protein sequence ID" value="KAG9337549.1"/>
    <property type="molecule type" value="Genomic_DNA"/>
</dbReference>
<evidence type="ECO:0000313" key="5">
    <source>
        <dbReference type="Proteomes" id="UP000824540"/>
    </source>
</evidence>
<organism evidence="4 5">
    <name type="scientific">Albula glossodonta</name>
    <name type="common">roundjaw bonefish</name>
    <dbReference type="NCBI Taxonomy" id="121402"/>
    <lineage>
        <taxon>Eukaryota</taxon>
        <taxon>Metazoa</taxon>
        <taxon>Chordata</taxon>
        <taxon>Craniata</taxon>
        <taxon>Vertebrata</taxon>
        <taxon>Euteleostomi</taxon>
        <taxon>Actinopterygii</taxon>
        <taxon>Neopterygii</taxon>
        <taxon>Teleostei</taxon>
        <taxon>Albuliformes</taxon>
        <taxon>Albulidae</taxon>
        <taxon>Albula</taxon>
    </lineage>
</organism>
<accession>A0A8T2NB37</accession>
<keyword evidence="1" id="KW-0812">Transmembrane</keyword>
<evidence type="ECO:0000256" key="2">
    <source>
        <dbReference type="SAM" id="SignalP"/>
    </source>
</evidence>
<dbReference type="InterPro" id="IPR013106">
    <property type="entry name" value="Ig_V-set"/>
</dbReference>
<dbReference type="OrthoDB" id="9933251at2759"/>
<dbReference type="InterPro" id="IPR013783">
    <property type="entry name" value="Ig-like_fold"/>
</dbReference>
<keyword evidence="1" id="KW-0472">Membrane</keyword>
<protein>
    <recommendedName>
        <fullName evidence="3">Immunoglobulin V-set domain-containing protein</fullName>
    </recommendedName>
</protein>
<dbReference type="AlphaFoldDB" id="A0A8T2NB37"/>
<evidence type="ECO:0000313" key="4">
    <source>
        <dbReference type="EMBL" id="KAG9337549.1"/>
    </source>
</evidence>
<keyword evidence="1" id="KW-1133">Transmembrane helix</keyword>
<dbReference type="Gene3D" id="2.60.40.10">
    <property type="entry name" value="Immunoglobulins"/>
    <property type="match status" value="1"/>
</dbReference>